<dbReference type="EMBL" id="BJYU01000084">
    <property type="protein sequence ID" value="GEO16981.1"/>
    <property type="molecule type" value="Genomic_DNA"/>
</dbReference>
<evidence type="ECO:0000313" key="7">
    <source>
        <dbReference type="EMBL" id="GEO16981.1"/>
    </source>
</evidence>
<evidence type="ECO:0000256" key="1">
    <source>
        <dbReference type="ARBA" id="ARBA00005417"/>
    </source>
</evidence>
<dbReference type="RefSeq" id="WP_147022152.1">
    <property type="nucleotide sequence ID" value="NZ_BJYU01000084.1"/>
</dbReference>
<name>A0A512BYE4_9HYPH</name>
<evidence type="ECO:0000256" key="2">
    <source>
        <dbReference type="ARBA" id="ARBA00022448"/>
    </source>
</evidence>
<reference evidence="7 8" key="1">
    <citation type="submission" date="2019-07" db="EMBL/GenBank/DDBJ databases">
        <title>Whole genome shotgun sequence of Microvirga aerophila NBRC 106136.</title>
        <authorList>
            <person name="Hosoyama A."/>
            <person name="Uohara A."/>
            <person name="Ohji S."/>
            <person name="Ichikawa N."/>
        </authorList>
    </citation>
    <scope>NUCLEOTIDE SEQUENCE [LARGE SCALE GENOMIC DNA]</scope>
    <source>
        <strain evidence="7 8">NBRC 106136</strain>
    </source>
</reference>
<dbReference type="AlphaFoldDB" id="A0A512BYE4"/>
<evidence type="ECO:0000313" key="8">
    <source>
        <dbReference type="Proteomes" id="UP000321085"/>
    </source>
</evidence>
<organism evidence="7 8">
    <name type="scientific">Microvirga aerophila</name>
    <dbReference type="NCBI Taxonomy" id="670291"/>
    <lineage>
        <taxon>Bacteria</taxon>
        <taxon>Pseudomonadati</taxon>
        <taxon>Pseudomonadota</taxon>
        <taxon>Alphaproteobacteria</taxon>
        <taxon>Hyphomicrobiales</taxon>
        <taxon>Methylobacteriaceae</taxon>
        <taxon>Microvirga</taxon>
    </lineage>
</organism>
<dbReference type="PANTHER" id="PTHR43820">
    <property type="entry name" value="HIGH-AFFINITY BRANCHED-CHAIN AMINO ACID TRANSPORT ATP-BINDING PROTEIN LIVF"/>
    <property type="match status" value="1"/>
</dbReference>
<evidence type="ECO:0000259" key="6">
    <source>
        <dbReference type="PROSITE" id="PS50893"/>
    </source>
</evidence>
<keyword evidence="3" id="KW-0547">Nucleotide-binding</keyword>
<accession>A0A512BYE4</accession>
<keyword evidence="4 7" id="KW-0067">ATP-binding</keyword>
<comment type="caution">
    <text evidence="7">The sequence shown here is derived from an EMBL/GenBank/DDBJ whole genome shotgun (WGS) entry which is preliminary data.</text>
</comment>
<sequence>MLSVRNLSAGYDSVPVLDNITLDVRAGEIVVILGRNGVGKSTLMRTLAGALPPSSGSVVFQETEIAGWRPNQIARQGLAYVPQGRGIFPKLTVQENLLLGTRARRDRSGTIPDAIYTHFPILRERAFQDGGTLSGGQQQQLAIGRAMCGDPRLLLLDEPSEGIQPNIVWQIGQFLTTIARESQISVVLVEQNLDLALNVGDRCLVMEKGRIVHSGTPDEFRNEEVLRKFLAI</sequence>
<keyword evidence="5" id="KW-0029">Amino-acid transport</keyword>
<dbReference type="InterPro" id="IPR027417">
    <property type="entry name" value="P-loop_NTPase"/>
</dbReference>
<proteinExistence type="inferred from homology"/>
<dbReference type="NCBIfam" id="TIGR03410">
    <property type="entry name" value="urea_trans_UrtE"/>
    <property type="match status" value="1"/>
</dbReference>
<dbReference type="Proteomes" id="UP000321085">
    <property type="component" value="Unassembled WGS sequence"/>
</dbReference>
<evidence type="ECO:0000256" key="4">
    <source>
        <dbReference type="ARBA" id="ARBA00022840"/>
    </source>
</evidence>
<dbReference type="InterPro" id="IPR052156">
    <property type="entry name" value="BCAA_Transport_ATP-bd_LivF"/>
</dbReference>
<protein>
    <submittedName>
        <fullName evidence="7">ABC transporter ATP-binding protein</fullName>
    </submittedName>
</protein>
<dbReference type="SUPFAM" id="SSF52540">
    <property type="entry name" value="P-loop containing nucleoside triphosphate hydrolases"/>
    <property type="match status" value="1"/>
</dbReference>
<dbReference type="InterPro" id="IPR003593">
    <property type="entry name" value="AAA+_ATPase"/>
</dbReference>
<dbReference type="GO" id="GO:0005524">
    <property type="term" value="F:ATP binding"/>
    <property type="evidence" value="ECO:0007669"/>
    <property type="project" value="UniProtKB-KW"/>
</dbReference>
<evidence type="ECO:0000256" key="3">
    <source>
        <dbReference type="ARBA" id="ARBA00022741"/>
    </source>
</evidence>
<keyword evidence="2" id="KW-0813">Transport</keyword>
<comment type="similarity">
    <text evidence="1">Belongs to the ABC transporter superfamily.</text>
</comment>
<feature type="domain" description="ABC transporter" evidence="6">
    <location>
        <begin position="2"/>
        <end position="232"/>
    </location>
</feature>
<dbReference type="InterPro" id="IPR003439">
    <property type="entry name" value="ABC_transporter-like_ATP-bd"/>
</dbReference>
<evidence type="ECO:0000256" key="5">
    <source>
        <dbReference type="ARBA" id="ARBA00022970"/>
    </source>
</evidence>
<dbReference type="GO" id="GO:0015807">
    <property type="term" value="P:L-amino acid transport"/>
    <property type="evidence" value="ECO:0007669"/>
    <property type="project" value="TreeGrafter"/>
</dbReference>
<dbReference type="InterPro" id="IPR017780">
    <property type="entry name" value="ABC_transptr_urea_ATP-bd_UrtE"/>
</dbReference>
<dbReference type="CDD" id="cd03224">
    <property type="entry name" value="ABC_TM1139_LivF_branched"/>
    <property type="match status" value="1"/>
</dbReference>
<dbReference type="Pfam" id="PF00005">
    <property type="entry name" value="ABC_tran"/>
    <property type="match status" value="1"/>
</dbReference>
<dbReference type="Gene3D" id="3.40.50.300">
    <property type="entry name" value="P-loop containing nucleotide triphosphate hydrolases"/>
    <property type="match status" value="1"/>
</dbReference>
<dbReference type="PROSITE" id="PS50893">
    <property type="entry name" value="ABC_TRANSPORTER_2"/>
    <property type="match status" value="1"/>
</dbReference>
<dbReference type="GO" id="GO:0015658">
    <property type="term" value="F:branched-chain amino acid transmembrane transporter activity"/>
    <property type="evidence" value="ECO:0007669"/>
    <property type="project" value="TreeGrafter"/>
</dbReference>
<gene>
    <name evidence="7" type="ORF">MAE02_46770</name>
</gene>
<dbReference type="SMART" id="SM00382">
    <property type="entry name" value="AAA"/>
    <property type="match status" value="1"/>
</dbReference>
<keyword evidence="8" id="KW-1185">Reference proteome</keyword>
<dbReference type="PANTHER" id="PTHR43820:SF5">
    <property type="entry name" value="HIGH-AFFINITY BRANCHED-CHAIN AMINO ACID TRANSPORT ATP-BINDING PROTEIN"/>
    <property type="match status" value="1"/>
</dbReference>
<dbReference type="GO" id="GO:0016887">
    <property type="term" value="F:ATP hydrolysis activity"/>
    <property type="evidence" value="ECO:0007669"/>
    <property type="project" value="InterPro"/>
</dbReference>